<dbReference type="PANTHER" id="PTHR30466">
    <property type="entry name" value="FLAVIN REDUCTASE"/>
    <property type="match status" value="1"/>
</dbReference>
<dbReference type="RefSeq" id="WP_093551468.1">
    <property type="nucleotide sequence ID" value="NZ_JAVSGH010000050.1"/>
</dbReference>
<keyword evidence="1 3" id="KW-0560">Oxidoreductase</keyword>
<evidence type="ECO:0000256" key="1">
    <source>
        <dbReference type="ARBA" id="ARBA00023002"/>
    </source>
</evidence>
<dbReference type="InterPro" id="IPR002563">
    <property type="entry name" value="Flavin_Rdtase-like_dom"/>
</dbReference>
<evidence type="ECO:0000313" key="4">
    <source>
        <dbReference type="Proteomes" id="UP001181313"/>
    </source>
</evidence>
<protein>
    <submittedName>
        <fullName evidence="3">Flavin reductase family protein</fullName>
        <ecNumber evidence="3">1.-.-.-</ecNumber>
    </submittedName>
</protein>
<dbReference type="SMART" id="SM00903">
    <property type="entry name" value="Flavin_Reduct"/>
    <property type="match status" value="1"/>
</dbReference>
<dbReference type="EMBL" id="JAVSGH010000050">
    <property type="protein sequence ID" value="MDT3728357.1"/>
    <property type="molecule type" value="Genomic_DNA"/>
</dbReference>
<dbReference type="InterPro" id="IPR050268">
    <property type="entry name" value="NADH-dep_flavin_reductase"/>
</dbReference>
<name>A0ABU3I5Z4_9ACTN</name>
<comment type="caution">
    <text evidence="3">The sequence shown here is derived from an EMBL/GenBank/DDBJ whole genome shotgun (WGS) entry which is preliminary data.</text>
</comment>
<sequence length="178" mass="18799">MSEHSTTAADALQVTVAEASPGEFRAMMSGFPTGVGVVTSVDAEGAPWGMTCSSVCSVALAPPTLLVCLRSGSPTLGAALDRGAFTVNLLHEGAQDAAELFASGNPHRFDLLPWEQDPDASGPHLVRDAHTVADCGVSLTQTVGDHVIVFGGVRRIVRHRPRPPLLYGLRQFRPWSDT</sequence>
<dbReference type="PANTHER" id="PTHR30466:SF1">
    <property type="entry name" value="FMN REDUCTASE (NADH) RUTF"/>
    <property type="match status" value="1"/>
</dbReference>
<dbReference type="EC" id="1.-.-.-" evidence="3"/>
<reference evidence="3" key="1">
    <citation type="submission" date="2024-05" db="EMBL/GenBank/DDBJ databases">
        <title>30 novel species of actinomycetes from the DSMZ collection.</title>
        <authorList>
            <person name="Nouioui I."/>
        </authorList>
    </citation>
    <scope>NUCLEOTIDE SEQUENCE</scope>
    <source>
        <strain evidence="3">DSM 41972</strain>
    </source>
</reference>
<feature type="domain" description="Flavin reductase like" evidence="2">
    <location>
        <begin position="28"/>
        <end position="174"/>
    </location>
</feature>
<dbReference type="InterPro" id="IPR012349">
    <property type="entry name" value="Split_barrel_FMN-bd"/>
</dbReference>
<evidence type="ECO:0000259" key="2">
    <source>
        <dbReference type="SMART" id="SM00903"/>
    </source>
</evidence>
<dbReference type="GO" id="GO:0016491">
    <property type="term" value="F:oxidoreductase activity"/>
    <property type="evidence" value="ECO:0007669"/>
    <property type="project" value="UniProtKB-KW"/>
</dbReference>
<gene>
    <name evidence="3" type="ORF">ROS62_27135</name>
</gene>
<dbReference type="Gene3D" id="2.30.110.10">
    <property type="entry name" value="Electron Transport, Fmn-binding Protein, Chain A"/>
    <property type="match status" value="1"/>
</dbReference>
<keyword evidence="4" id="KW-1185">Reference proteome</keyword>
<organism evidence="3 4">
    <name type="scientific">Streptomyces althioticus subsp. attaecolombicae</name>
    <dbReference type="NCBI Taxonomy" id="3075534"/>
    <lineage>
        <taxon>Bacteria</taxon>
        <taxon>Bacillati</taxon>
        <taxon>Actinomycetota</taxon>
        <taxon>Actinomycetes</taxon>
        <taxon>Kitasatosporales</taxon>
        <taxon>Streptomycetaceae</taxon>
        <taxon>Streptomyces</taxon>
        <taxon>Streptomyces althioticus group</taxon>
    </lineage>
</organism>
<evidence type="ECO:0000313" key="3">
    <source>
        <dbReference type="EMBL" id="MDT3728357.1"/>
    </source>
</evidence>
<dbReference type="Proteomes" id="UP001181313">
    <property type="component" value="Unassembled WGS sequence"/>
</dbReference>
<dbReference type="Pfam" id="PF01613">
    <property type="entry name" value="Flavin_Reduct"/>
    <property type="match status" value="1"/>
</dbReference>
<accession>A0ABU3I5Z4</accession>
<dbReference type="SUPFAM" id="SSF50475">
    <property type="entry name" value="FMN-binding split barrel"/>
    <property type="match status" value="1"/>
</dbReference>
<proteinExistence type="predicted"/>